<name>A0A317N113_9NOCA</name>
<proteinExistence type="predicted"/>
<gene>
    <name evidence="6" type="ORF">DFR69_1215</name>
</gene>
<dbReference type="InterPro" id="IPR029016">
    <property type="entry name" value="GAF-like_dom_sf"/>
</dbReference>
<keyword evidence="2" id="KW-0067">ATP-binding</keyword>
<keyword evidence="3" id="KW-0805">Transcription regulation</keyword>
<evidence type="ECO:0000313" key="7">
    <source>
        <dbReference type="Proteomes" id="UP000246410"/>
    </source>
</evidence>
<feature type="domain" description="Sigma-54 factor interaction" evidence="5">
    <location>
        <begin position="372"/>
        <end position="467"/>
    </location>
</feature>
<dbReference type="PRINTS" id="PR01590">
    <property type="entry name" value="HTHFIS"/>
</dbReference>
<dbReference type="GO" id="GO:0005524">
    <property type="term" value="F:ATP binding"/>
    <property type="evidence" value="ECO:0007669"/>
    <property type="project" value="UniProtKB-KW"/>
</dbReference>
<dbReference type="Gene3D" id="1.10.10.60">
    <property type="entry name" value="Homeodomain-like"/>
    <property type="match status" value="1"/>
</dbReference>
<dbReference type="SUPFAM" id="SSF46689">
    <property type="entry name" value="Homeodomain-like"/>
    <property type="match status" value="1"/>
</dbReference>
<dbReference type="RefSeq" id="WP_110041626.1">
    <property type="nucleotide sequence ID" value="NZ_QGTL01000021.1"/>
</dbReference>
<keyword evidence="4" id="KW-0804">Transcription</keyword>
<dbReference type="InterPro" id="IPR002078">
    <property type="entry name" value="Sigma_54_int"/>
</dbReference>
<dbReference type="Pfam" id="PF25601">
    <property type="entry name" value="AAA_lid_14"/>
    <property type="match status" value="1"/>
</dbReference>
<keyword evidence="7" id="KW-1185">Reference proteome</keyword>
<evidence type="ECO:0000256" key="1">
    <source>
        <dbReference type="ARBA" id="ARBA00022741"/>
    </source>
</evidence>
<dbReference type="InterPro" id="IPR027417">
    <property type="entry name" value="P-loop_NTPase"/>
</dbReference>
<sequence>MRSTTQSPEQPSFRTDIATAWRRSRLYGISDDIAFPAQTPPRLDDSLARAALPVLDRALSDLDGAPLAMALADRTARLVDVRSPDPLVRAPLVELGLVPGAQLAEDVIGTNAVGTPLETRSALLVQGPEHFNRALHRFTCYGHPILHPVTGRLIGVLDIGGPTGSDHRLFPQLVRRMVRDIEERLQRDSQQTHHRLLDVFQQATKRRGRPVVVMGDELVLATPAALGMLEPPDHAALRTCAELTHAGGDRSHRLTLTSGRAIEMACTPIDDVDGTLIDIVATEIAPRPRRAVKPRALAWPLLVAGEPGSGRTTEARTVAGTDAEIIDAADVVALGEDAWAANAACLLQSAGPAVIVEHVHLLSDALVTLLSRWLGTTSRRVVLTCAPDDGSARAQDRLMALCASYRELLPLRRRREEIPRLAQLMFADAAGADGRARMTPETLRVLAEQPWPGNLAELRRVVGALAATRTAGDIVPADLPGSHRFRGRGSTSPLRLAEREIIVNALEAAGGNRKQAARAIGLSRSTLYNRMRALHID</sequence>
<dbReference type="GO" id="GO:0006355">
    <property type="term" value="P:regulation of DNA-templated transcription"/>
    <property type="evidence" value="ECO:0007669"/>
    <property type="project" value="InterPro"/>
</dbReference>
<reference evidence="6 7" key="1">
    <citation type="submission" date="2018-05" db="EMBL/GenBank/DDBJ databases">
        <title>Genomic Encyclopedia of Type Strains, Phase IV (KMG-IV): sequencing the most valuable type-strain genomes for metagenomic binning, comparative biology and taxonomic classification.</title>
        <authorList>
            <person name="Goeker M."/>
        </authorList>
    </citation>
    <scope>NUCLEOTIDE SEQUENCE [LARGE SCALE GENOMIC DNA]</scope>
    <source>
        <strain evidence="6 7">DSM 44717</strain>
    </source>
</reference>
<dbReference type="GO" id="GO:0043565">
    <property type="term" value="F:sequence-specific DNA binding"/>
    <property type="evidence" value="ECO:0007669"/>
    <property type="project" value="InterPro"/>
</dbReference>
<accession>A0A317N113</accession>
<evidence type="ECO:0000313" key="6">
    <source>
        <dbReference type="EMBL" id="PWV67555.1"/>
    </source>
</evidence>
<protein>
    <submittedName>
        <fullName evidence="6">Transcriptional regulator of acetoin/glycerol metabolism</fullName>
    </submittedName>
</protein>
<comment type="caution">
    <text evidence="6">The sequence shown here is derived from an EMBL/GenBank/DDBJ whole genome shotgun (WGS) entry which is preliminary data.</text>
</comment>
<evidence type="ECO:0000256" key="3">
    <source>
        <dbReference type="ARBA" id="ARBA00023015"/>
    </source>
</evidence>
<dbReference type="Proteomes" id="UP000246410">
    <property type="component" value="Unassembled WGS sequence"/>
</dbReference>
<dbReference type="PROSITE" id="PS50045">
    <property type="entry name" value="SIGMA54_INTERACT_4"/>
    <property type="match status" value="1"/>
</dbReference>
<dbReference type="PANTHER" id="PTHR32071">
    <property type="entry name" value="TRANSCRIPTIONAL REGULATORY PROTEIN"/>
    <property type="match status" value="1"/>
</dbReference>
<dbReference type="Pfam" id="PF02954">
    <property type="entry name" value="HTH_8"/>
    <property type="match status" value="1"/>
</dbReference>
<dbReference type="Gene3D" id="3.30.450.40">
    <property type="match status" value="1"/>
</dbReference>
<dbReference type="SUPFAM" id="SSF52540">
    <property type="entry name" value="P-loop containing nucleoside triphosphate hydrolases"/>
    <property type="match status" value="1"/>
</dbReference>
<organism evidence="6 7">
    <name type="scientific">Nocardia neocaledoniensis</name>
    <dbReference type="NCBI Taxonomy" id="236511"/>
    <lineage>
        <taxon>Bacteria</taxon>
        <taxon>Bacillati</taxon>
        <taxon>Actinomycetota</taxon>
        <taxon>Actinomycetes</taxon>
        <taxon>Mycobacteriales</taxon>
        <taxon>Nocardiaceae</taxon>
        <taxon>Nocardia</taxon>
    </lineage>
</organism>
<keyword evidence="1" id="KW-0547">Nucleotide-binding</keyword>
<dbReference type="InterPro" id="IPR058031">
    <property type="entry name" value="AAA_lid_NorR"/>
</dbReference>
<dbReference type="Gene3D" id="1.10.8.60">
    <property type="match status" value="1"/>
</dbReference>
<dbReference type="InterPro" id="IPR002197">
    <property type="entry name" value="HTH_Fis"/>
</dbReference>
<evidence type="ECO:0000256" key="4">
    <source>
        <dbReference type="ARBA" id="ARBA00023163"/>
    </source>
</evidence>
<dbReference type="AlphaFoldDB" id="A0A317N113"/>
<evidence type="ECO:0000259" key="5">
    <source>
        <dbReference type="PROSITE" id="PS50045"/>
    </source>
</evidence>
<dbReference type="InterPro" id="IPR009057">
    <property type="entry name" value="Homeodomain-like_sf"/>
</dbReference>
<evidence type="ECO:0000256" key="2">
    <source>
        <dbReference type="ARBA" id="ARBA00022840"/>
    </source>
</evidence>
<dbReference type="EMBL" id="QGTL01000021">
    <property type="protein sequence ID" value="PWV67555.1"/>
    <property type="molecule type" value="Genomic_DNA"/>
</dbReference>